<accession>A0A0F9V4G8</accession>
<dbReference type="AlphaFoldDB" id="A0A0F9V4G8"/>
<name>A0A0F9V4G8_9ZZZZ</name>
<evidence type="ECO:0000313" key="1">
    <source>
        <dbReference type="EMBL" id="KKN98874.1"/>
    </source>
</evidence>
<protein>
    <submittedName>
        <fullName evidence="1">Uncharacterized protein</fullName>
    </submittedName>
</protein>
<sequence>MALRTYIEASGSWMNPSGPTDNQWLEHDLSQYGVPSGAVAEIAISNIGPLFPQLGGVRATSGSINRYVDIMKSEPTPGDTFVTMNVQVDASGRIDYFSELFIFIKFDLLGYWPGCEYVERIDTFDPVATGAWEGYALDQYGVSDGQVVDILMTNSEDDFANNMGVRTSGSFRSELFDLSEAEDGGFNPLAIPVVSSGSNSAIEIYTEDPANTEFGLLGYFSDPPGTFVETTVFYPEPSASGSWSSLDVGSSGLPNNGVACLIVGRGLNSYAQVGLRETDSAINRSFDLSFSEESSGRSYLSMAVNIDSSGYIEQYSNVFSPDEPQFVCVGYWTDFINDLLVPINNSANLFIEGHRVVLYKEVTSIDKSPLTTGSWQTVDLSSGGCSPNSVAEILVGNKDTSLGAYLGVRASGSSLDRHLYLRDSPPSTGNRDIYTWHVALNNDSKAEVFSSGVVADNDDVRCFGYWTGCNYVELYDTFQIDTQGGWVNHNLLTYGVPVGKVVEIVIMNESISSPYSGGVRQVGSTLNRLVDLVGIFGNSSSKVDAIPMFVNTSGENSTIQVYAESSGSMSFGVVGYWQDEPGLFTELITSITPKPTTGLWEQYDLFTDNSIPSGVVAHIALGNSLHSNNNILGVRGINTNLIQRLQLIRATKDSASSYYGVDFYTSHVNVTDGYVEFYHFRSASDTQFTALGYWDIFQQGGGIVSNISSSGYLFTEGISFSSASSDLFTQGHKLIDSSGNLYSKGHTQFSEQRSLYINGLSLFSTLGNLFITGTKLVTASSNLYIQGGVSLTLYACGHEVANEQLDLFTHGIVTFSDYRDLFVHGYANISGSCVLYTHGSGIIDYSENFGLFVNGFEPKPSISCPILDTSAAIQIKTSLITTYQNHIDALINQLGKNVNLEFDPIREPCPNCEYDTIRNRSTGIYIPDGPRPFARGRRCPYCKGRGFTETAVTKCIKCLIQWNPEDAEKYDISVERKKGIVRFKTYLTEADDLLRARTVLSNYDIAAQMQLRVKLVAGPIPVGLREDRYCISFWELI</sequence>
<comment type="caution">
    <text evidence="1">The sequence shown here is derived from an EMBL/GenBank/DDBJ whole genome shotgun (WGS) entry which is preliminary data.</text>
</comment>
<dbReference type="EMBL" id="LAZR01000049">
    <property type="protein sequence ID" value="KKN98874.1"/>
    <property type="molecule type" value="Genomic_DNA"/>
</dbReference>
<gene>
    <name evidence="1" type="ORF">LCGC14_0141150</name>
</gene>
<reference evidence="1" key="1">
    <citation type="journal article" date="2015" name="Nature">
        <title>Complex archaea that bridge the gap between prokaryotes and eukaryotes.</title>
        <authorList>
            <person name="Spang A."/>
            <person name="Saw J.H."/>
            <person name="Jorgensen S.L."/>
            <person name="Zaremba-Niedzwiedzka K."/>
            <person name="Martijn J."/>
            <person name="Lind A.E."/>
            <person name="van Eijk R."/>
            <person name="Schleper C."/>
            <person name="Guy L."/>
            <person name="Ettema T.J."/>
        </authorList>
    </citation>
    <scope>NUCLEOTIDE SEQUENCE</scope>
</reference>
<proteinExistence type="predicted"/>
<organism evidence="1">
    <name type="scientific">marine sediment metagenome</name>
    <dbReference type="NCBI Taxonomy" id="412755"/>
    <lineage>
        <taxon>unclassified sequences</taxon>
        <taxon>metagenomes</taxon>
        <taxon>ecological metagenomes</taxon>
    </lineage>
</organism>